<keyword evidence="5" id="KW-1185">Reference proteome</keyword>
<dbReference type="Proteomes" id="UP000295210">
    <property type="component" value="Unassembled WGS sequence"/>
</dbReference>
<evidence type="ECO:0000259" key="3">
    <source>
        <dbReference type="PROSITE" id="PS50977"/>
    </source>
</evidence>
<evidence type="ECO:0000256" key="1">
    <source>
        <dbReference type="ARBA" id="ARBA00023125"/>
    </source>
</evidence>
<feature type="domain" description="HTH tetR-type" evidence="3">
    <location>
        <begin position="21"/>
        <end position="81"/>
    </location>
</feature>
<name>A0A4R1LC03_9BACT</name>
<dbReference type="AlphaFoldDB" id="A0A4R1LC03"/>
<comment type="caution">
    <text evidence="4">The sequence shown here is derived from an EMBL/GenBank/DDBJ whole genome shotgun (WGS) entry which is preliminary data.</text>
</comment>
<gene>
    <name evidence="4" type="ORF">C7378_0852</name>
</gene>
<dbReference type="SUPFAM" id="SSF46689">
    <property type="entry name" value="Homeodomain-like"/>
    <property type="match status" value="1"/>
</dbReference>
<evidence type="ECO:0000256" key="2">
    <source>
        <dbReference type="PROSITE-ProRule" id="PRU00335"/>
    </source>
</evidence>
<evidence type="ECO:0000313" key="5">
    <source>
        <dbReference type="Proteomes" id="UP000295210"/>
    </source>
</evidence>
<dbReference type="Gene3D" id="1.10.357.10">
    <property type="entry name" value="Tetracycline Repressor, domain 2"/>
    <property type="match status" value="1"/>
</dbReference>
<protein>
    <submittedName>
        <fullName evidence="4">TetR family transcriptional regulator</fullName>
    </submittedName>
</protein>
<dbReference type="OrthoDB" id="494991at2"/>
<sequence>MPPRLKVPLEPRKSPVQARSVASVDAILEATIQVLLQVGKERLTTTRVALRAGVSVGTLYQYFPNKNALLQAALKRHLSEISDSIERVCRDHKGTTLRHMVTALMTAFLQAKMRDVKTSVALYYVSSDVDGAKTVQQMRTRYDKAIVRMLASASEPLAVEPEIVASMLLGLLMGVSRRILESGAPEQYLEPLRREMIVMACAYLDACSARSPIQDTPSVNESTRYTN</sequence>
<dbReference type="EMBL" id="SMGK01000001">
    <property type="protein sequence ID" value="TCK75855.1"/>
    <property type="molecule type" value="Genomic_DNA"/>
</dbReference>
<dbReference type="Pfam" id="PF00440">
    <property type="entry name" value="TetR_N"/>
    <property type="match status" value="1"/>
</dbReference>
<dbReference type="InterPro" id="IPR009057">
    <property type="entry name" value="Homeodomain-like_sf"/>
</dbReference>
<dbReference type="PANTHER" id="PTHR30055:SF201">
    <property type="entry name" value="TRANSCRIPTIONAL REGULATORY PROTEIN"/>
    <property type="match status" value="1"/>
</dbReference>
<feature type="DNA-binding region" description="H-T-H motif" evidence="2">
    <location>
        <begin position="44"/>
        <end position="63"/>
    </location>
</feature>
<dbReference type="GO" id="GO:0000976">
    <property type="term" value="F:transcription cis-regulatory region binding"/>
    <property type="evidence" value="ECO:0007669"/>
    <property type="project" value="TreeGrafter"/>
</dbReference>
<organism evidence="4 5">
    <name type="scientific">Acidipila rosea</name>
    <dbReference type="NCBI Taxonomy" id="768535"/>
    <lineage>
        <taxon>Bacteria</taxon>
        <taxon>Pseudomonadati</taxon>
        <taxon>Acidobacteriota</taxon>
        <taxon>Terriglobia</taxon>
        <taxon>Terriglobales</taxon>
        <taxon>Acidobacteriaceae</taxon>
        <taxon>Acidipila</taxon>
    </lineage>
</organism>
<accession>A0A4R1LC03</accession>
<dbReference type="PANTHER" id="PTHR30055">
    <property type="entry name" value="HTH-TYPE TRANSCRIPTIONAL REGULATOR RUTR"/>
    <property type="match status" value="1"/>
</dbReference>
<dbReference type="Pfam" id="PF17918">
    <property type="entry name" value="TetR_C_15"/>
    <property type="match status" value="1"/>
</dbReference>
<evidence type="ECO:0000313" key="4">
    <source>
        <dbReference type="EMBL" id="TCK75855.1"/>
    </source>
</evidence>
<reference evidence="4 5" key="1">
    <citation type="submission" date="2019-03" db="EMBL/GenBank/DDBJ databases">
        <title>Genomic Encyclopedia of Type Strains, Phase IV (KMG-IV): sequencing the most valuable type-strain genomes for metagenomic binning, comparative biology and taxonomic classification.</title>
        <authorList>
            <person name="Goeker M."/>
        </authorList>
    </citation>
    <scope>NUCLEOTIDE SEQUENCE [LARGE SCALE GENOMIC DNA]</scope>
    <source>
        <strain evidence="4 5">DSM 103428</strain>
    </source>
</reference>
<dbReference type="PRINTS" id="PR00455">
    <property type="entry name" value="HTHTETR"/>
</dbReference>
<dbReference type="PROSITE" id="PS50977">
    <property type="entry name" value="HTH_TETR_2"/>
    <property type="match status" value="1"/>
</dbReference>
<dbReference type="InterPro" id="IPR001647">
    <property type="entry name" value="HTH_TetR"/>
</dbReference>
<keyword evidence="1 2" id="KW-0238">DNA-binding</keyword>
<proteinExistence type="predicted"/>
<dbReference type="GO" id="GO:0003700">
    <property type="term" value="F:DNA-binding transcription factor activity"/>
    <property type="evidence" value="ECO:0007669"/>
    <property type="project" value="TreeGrafter"/>
</dbReference>
<dbReference type="InterPro" id="IPR050109">
    <property type="entry name" value="HTH-type_TetR-like_transc_reg"/>
</dbReference>
<dbReference type="InterPro" id="IPR041669">
    <property type="entry name" value="TetR_C_15"/>
</dbReference>